<keyword evidence="3" id="KW-1185">Reference proteome</keyword>
<evidence type="ECO:0000313" key="2">
    <source>
        <dbReference type="EMBL" id="SFS96417.1"/>
    </source>
</evidence>
<dbReference type="InterPro" id="IPR037523">
    <property type="entry name" value="VOC_core"/>
</dbReference>
<dbReference type="Gene3D" id="3.10.180.10">
    <property type="entry name" value="2,3-Dihydroxybiphenyl 1,2-Dioxygenase, domain 1"/>
    <property type="match status" value="1"/>
</dbReference>
<dbReference type="Proteomes" id="UP000198852">
    <property type="component" value="Unassembled WGS sequence"/>
</dbReference>
<reference evidence="3" key="1">
    <citation type="submission" date="2016-10" db="EMBL/GenBank/DDBJ databases">
        <authorList>
            <person name="Varghese N."/>
            <person name="Submissions S."/>
        </authorList>
    </citation>
    <scope>NUCLEOTIDE SEQUENCE [LARGE SCALE GENOMIC DNA]</scope>
    <source>
        <strain evidence="3">DSM 44771</strain>
    </source>
</reference>
<protein>
    <recommendedName>
        <fullName evidence="1">VOC domain-containing protein</fullName>
    </recommendedName>
</protein>
<dbReference type="PROSITE" id="PS51819">
    <property type="entry name" value="VOC"/>
    <property type="match status" value="1"/>
</dbReference>
<evidence type="ECO:0000313" key="3">
    <source>
        <dbReference type="Proteomes" id="UP000198852"/>
    </source>
</evidence>
<proteinExistence type="predicted"/>
<organism evidence="2 3">
    <name type="scientific">Saccharopolyspora flava</name>
    <dbReference type="NCBI Taxonomy" id="95161"/>
    <lineage>
        <taxon>Bacteria</taxon>
        <taxon>Bacillati</taxon>
        <taxon>Actinomycetota</taxon>
        <taxon>Actinomycetes</taxon>
        <taxon>Pseudonocardiales</taxon>
        <taxon>Pseudonocardiaceae</taxon>
        <taxon>Saccharopolyspora</taxon>
    </lineage>
</organism>
<feature type="domain" description="VOC" evidence="1">
    <location>
        <begin position="1"/>
        <end position="92"/>
    </location>
</feature>
<dbReference type="SUPFAM" id="SSF54593">
    <property type="entry name" value="Glyoxalase/Bleomycin resistance protein/Dihydroxybiphenyl dioxygenase"/>
    <property type="match status" value="1"/>
</dbReference>
<dbReference type="EMBL" id="FOZX01000009">
    <property type="protein sequence ID" value="SFS96417.1"/>
    <property type="molecule type" value="Genomic_DNA"/>
</dbReference>
<dbReference type="AlphaFoldDB" id="A0A1I6U573"/>
<evidence type="ECO:0000259" key="1">
    <source>
        <dbReference type="PROSITE" id="PS51819"/>
    </source>
</evidence>
<dbReference type="OrthoDB" id="9793039at2"/>
<name>A0A1I6U573_9PSEU</name>
<dbReference type="InterPro" id="IPR029068">
    <property type="entry name" value="Glyas_Bleomycin-R_OHBP_Dase"/>
</dbReference>
<accession>A0A1I6U573</accession>
<sequence length="95" mass="9891">MFGFALDSEGYLGDDDFTFLRRPDGHEIGGVLGDPAATSSAWGTLFMVADADATARRAAEAGGSAGAPYDMPYGRIAELHDPFGTPFSVGTPKFG</sequence>
<dbReference type="STRING" id="95161.SAMN05660874_04584"/>
<gene>
    <name evidence="2" type="ORF">SAMN05660874_04584</name>
</gene>